<dbReference type="EMBL" id="AJ843218">
    <property type="protein sequence ID" value="CAH58733.1"/>
    <property type="molecule type" value="Genomic_DNA"/>
</dbReference>
<reference evidence="2" key="1">
    <citation type="submission" date="2004-09" db="EMBL/GenBank/DDBJ databases">
        <title>Molecular and biochemical charcterization of an indigenous isolate of a neurotoxigenic Clostridium sp.</title>
        <authorList>
            <person name="Dixit A."/>
        </authorList>
    </citation>
    <scope>NUCLEOTIDE SEQUENCE</scope>
    <source>
        <strain evidence="2">RKD</strain>
    </source>
</reference>
<feature type="transmembrane region" description="Helical" evidence="1">
    <location>
        <begin position="54"/>
        <end position="87"/>
    </location>
</feature>
<evidence type="ECO:0000256" key="1">
    <source>
        <dbReference type="SAM" id="Phobius"/>
    </source>
</evidence>
<sequence>MSFLYSKNRMMLNFTSFYMIIYSSIFIINCPTFTCSFSFTNIFLTLPVTVDTIFVSIFIASITAILSPLFTVSPSLISILLIFPGILAPI</sequence>
<keyword evidence="1" id="KW-0472">Membrane</keyword>
<dbReference type="AlphaFoldDB" id="Q5ZFP8"/>
<protein>
    <submittedName>
        <fullName evidence="2">Uncharacterized protein</fullName>
    </submittedName>
</protein>
<accession>Q5ZFP8</accession>
<name>Q5ZFP8_9CLOT</name>
<keyword evidence="1" id="KW-1133">Transmembrane helix</keyword>
<organism evidence="2">
    <name type="scientific">Clostridium sp. RKD</name>
    <dbReference type="NCBI Taxonomy" id="295236"/>
    <lineage>
        <taxon>Bacteria</taxon>
        <taxon>Bacillati</taxon>
        <taxon>Bacillota</taxon>
        <taxon>Clostridia</taxon>
        <taxon>Eubacteriales</taxon>
        <taxon>Clostridiaceae</taxon>
        <taxon>Clostridium</taxon>
    </lineage>
</organism>
<keyword evidence="1" id="KW-0812">Transmembrane</keyword>
<proteinExistence type="predicted"/>
<feature type="transmembrane region" description="Helical" evidence="1">
    <location>
        <begin position="12"/>
        <end position="34"/>
    </location>
</feature>
<evidence type="ECO:0000313" key="2">
    <source>
        <dbReference type="EMBL" id="CAH58733.1"/>
    </source>
</evidence>